<evidence type="ECO:0008006" key="4">
    <source>
        <dbReference type="Google" id="ProtNLM"/>
    </source>
</evidence>
<name>A0A161J2C1_9GAMM</name>
<dbReference type="EMBL" id="CP014841">
    <property type="protein sequence ID" value="AND70129.1"/>
    <property type="molecule type" value="Genomic_DNA"/>
</dbReference>
<feature type="chain" id="PRO_5007823219" description="PBP domain-containing protein" evidence="1">
    <location>
        <begin position="24"/>
        <end position="164"/>
    </location>
</feature>
<keyword evidence="3" id="KW-1185">Reference proteome</keyword>
<evidence type="ECO:0000313" key="3">
    <source>
        <dbReference type="Proteomes" id="UP000077255"/>
    </source>
</evidence>
<feature type="signal peptide" evidence="1">
    <location>
        <begin position="1"/>
        <end position="23"/>
    </location>
</feature>
<dbReference type="KEGG" id="dtx:ATSB10_26750"/>
<gene>
    <name evidence="2" type="ORF">ATSB10_26750</name>
</gene>
<sequence>MRSHRLAWIAALTLLPLAAPCPAASTDAVRLVVIASASQPLKLAPDRDDLRNIYLKKIFIDDDGRRLIPVNLPPGTPLRALFASRLIGMGEPQLADYWNRQYFQGVSPPYVLASQQAVVRFVATTPGAIGYIASCHLDERVRVLLVVDPAIDPAAAGCGEPAAH</sequence>
<dbReference type="OrthoDB" id="5368544at2"/>
<evidence type="ECO:0000256" key="1">
    <source>
        <dbReference type="SAM" id="SignalP"/>
    </source>
</evidence>
<dbReference type="PATRIC" id="fig|445710.3.peg.2667"/>
<protein>
    <recommendedName>
        <fullName evidence="4">PBP domain-containing protein</fullName>
    </recommendedName>
</protein>
<dbReference type="Gene3D" id="3.40.190.10">
    <property type="entry name" value="Periplasmic binding protein-like II"/>
    <property type="match status" value="1"/>
</dbReference>
<evidence type="ECO:0000313" key="2">
    <source>
        <dbReference type="EMBL" id="AND70129.1"/>
    </source>
</evidence>
<accession>A0A161J2C1</accession>
<dbReference type="RefSeq" id="WP_083966214.1">
    <property type="nucleotide sequence ID" value="NZ_CP014841.1"/>
</dbReference>
<organism evidence="2 3">
    <name type="scientific">Dyella thiooxydans</name>
    <dbReference type="NCBI Taxonomy" id="445710"/>
    <lineage>
        <taxon>Bacteria</taxon>
        <taxon>Pseudomonadati</taxon>
        <taxon>Pseudomonadota</taxon>
        <taxon>Gammaproteobacteria</taxon>
        <taxon>Lysobacterales</taxon>
        <taxon>Rhodanobacteraceae</taxon>
        <taxon>Dyella</taxon>
    </lineage>
</organism>
<dbReference type="AlphaFoldDB" id="A0A161J2C1"/>
<dbReference type="SUPFAM" id="SSF53850">
    <property type="entry name" value="Periplasmic binding protein-like II"/>
    <property type="match status" value="1"/>
</dbReference>
<reference evidence="2 3" key="1">
    <citation type="submission" date="2016-02" db="EMBL/GenBank/DDBJ databases">
        <title>Complete genome sequencing and analysis of ATSB10, Dyella thiooxydans isolated from rhizosphere soil of sunflower (Helianthus annuus L.).</title>
        <authorList>
            <person name="Lee Y."/>
            <person name="Hwangbo K."/>
            <person name="Chung H."/>
            <person name="Yoo J."/>
            <person name="Kim K.Y."/>
            <person name="Sa T.M."/>
            <person name="Um Y."/>
            <person name="Madhaiyan M."/>
        </authorList>
    </citation>
    <scope>NUCLEOTIDE SEQUENCE [LARGE SCALE GENOMIC DNA]</scope>
    <source>
        <strain evidence="2 3">ATSB10</strain>
    </source>
</reference>
<dbReference type="STRING" id="445710.ATSB10_26750"/>
<proteinExistence type="predicted"/>
<dbReference type="Proteomes" id="UP000077255">
    <property type="component" value="Chromosome"/>
</dbReference>
<keyword evidence="1" id="KW-0732">Signal</keyword>